<name>X0YF04_9ZZZZ</name>
<feature type="non-terminal residue" evidence="1">
    <location>
        <position position="79"/>
    </location>
</feature>
<sequence>MHEACKKQATILIGLRDLAVDIRDRLARLALPENYPAMFREQLGHAQKAGYISGSEYNDLANLALDVENHLPLDPLPEM</sequence>
<proteinExistence type="predicted"/>
<evidence type="ECO:0000313" key="1">
    <source>
        <dbReference type="EMBL" id="GAG54519.1"/>
    </source>
</evidence>
<gene>
    <name evidence="1" type="ORF">S01H4_11323</name>
</gene>
<reference evidence="1" key="1">
    <citation type="journal article" date="2014" name="Front. Microbiol.">
        <title>High frequency of phylogenetically diverse reductive dehalogenase-homologous genes in deep subseafloor sedimentary metagenomes.</title>
        <authorList>
            <person name="Kawai M."/>
            <person name="Futagami T."/>
            <person name="Toyoda A."/>
            <person name="Takaki Y."/>
            <person name="Nishi S."/>
            <person name="Hori S."/>
            <person name="Arai W."/>
            <person name="Tsubouchi T."/>
            <person name="Morono Y."/>
            <person name="Uchiyama I."/>
            <person name="Ito T."/>
            <person name="Fujiyama A."/>
            <person name="Inagaki F."/>
            <person name="Takami H."/>
        </authorList>
    </citation>
    <scope>NUCLEOTIDE SEQUENCE</scope>
    <source>
        <strain evidence="1">Expedition CK06-06</strain>
    </source>
</reference>
<accession>X0YF04</accession>
<protein>
    <submittedName>
        <fullName evidence="1">Uncharacterized protein</fullName>
    </submittedName>
</protein>
<comment type="caution">
    <text evidence="1">The sequence shown here is derived from an EMBL/GenBank/DDBJ whole genome shotgun (WGS) entry which is preliminary data.</text>
</comment>
<dbReference type="AlphaFoldDB" id="X0YF04"/>
<organism evidence="1">
    <name type="scientific">marine sediment metagenome</name>
    <dbReference type="NCBI Taxonomy" id="412755"/>
    <lineage>
        <taxon>unclassified sequences</taxon>
        <taxon>metagenomes</taxon>
        <taxon>ecological metagenomes</taxon>
    </lineage>
</organism>
<dbReference type="EMBL" id="BART01004547">
    <property type="protein sequence ID" value="GAG54519.1"/>
    <property type="molecule type" value="Genomic_DNA"/>
</dbReference>